<dbReference type="GeneID" id="92028976"/>
<sequence>MDAPAHAVSTIAVTNQITSFYKCSNPSTTTKFDSGQWSSCALHLDSIQRTDASFEIDLGQQYCQSSHQTHVPDATRRPTCATLNGPLICSSTSTNWHNEPPRQPSRHSVGDWRRWVHFMPYFLQRGSPADAQHGVHSKLISARCSRAVDPFTSLGVATFLTSAFPGLLTFLVFWRYERWPDSNLGRAWRRRKRAHDMCSVSFILQPQGRWLEGKSSRRAWRSLCFARSRCTRMPTDKGTHRAHLHDMPARHEETFLIGDVFGRIALLAHHSFSIFPQLGGAS</sequence>
<accession>A0ABR1LPI5</accession>
<dbReference type="EMBL" id="JBBPEH010000007">
    <property type="protein sequence ID" value="KAK7536431.1"/>
    <property type="molecule type" value="Genomic_DNA"/>
</dbReference>
<protein>
    <submittedName>
        <fullName evidence="1">Uncharacterized protein</fullName>
    </submittedName>
</protein>
<gene>
    <name evidence="1" type="ORF">J3D65DRAFT_418252</name>
</gene>
<name>A0ABR1LPI5_9PEZI</name>
<dbReference type="Proteomes" id="UP001360953">
    <property type="component" value="Unassembled WGS sequence"/>
</dbReference>
<organism evidence="1 2">
    <name type="scientific">Phyllosticta citribraziliensis</name>
    <dbReference type="NCBI Taxonomy" id="989973"/>
    <lineage>
        <taxon>Eukaryota</taxon>
        <taxon>Fungi</taxon>
        <taxon>Dikarya</taxon>
        <taxon>Ascomycota</taxon>
        <taxon>Pezizomycotina</taxon>
        <taxon>Dothideomycetes</taxon>
        <taxon>Dothideomycetes incertae sedis</taxon>
        <taxon>Botryosphaeriales</taxon>
        <taxon>Phyllostictaceae</taxon>
        <taxon>Phyllosticta</taxon>
    </lineage>
</organism>
<evidence type="ECO:0000313" key="2">
    <source>
        <dbReference type="Proteomes" id="UP001360953"/>
    </source>
</evidence>
<proteinExistence type="predicted"/>
<keyword evidence="2" id="KW-1185">Reference proteome</keyword>
<dbReference type="RefSeq" id="XP_066654847.1">
    <property type="nucleotide sequence ID" value="XM_066796070.1"/>
</dbReference>
<reference evidence="1 2" key="1">
    <citation type="submission" date="2024-04" db="EMBL/GenBank/DDBJ databases">
        <title>Phyllosticta paracitricarpa is synonymous to the EU quarantine fungus P. citricarpa based on phylogenomic analyses.</title>
        <authorList>
            <consortium name="Lawrence Berkeley National Laboratory"/>
            <person name="Van ingen-buijs V.A."/>
            <person name="Van westerhoven A.C."/>
            <person name="Haridas S."/>
            <person name="Skiadas P."/>
            <person name="Martin F."/>
            <person name="Groenewald J.Z."/>
            <person name="Crous P.W."/>
            <person name="Seidl M.F."/>
        </authorList>
    </citation>
    <scope>NUCLEOTIDE SEQUENCE [LARGE SCALE GENOMIC DNA]</scope>
    <source>
        <strain evidence="1 2">CPC 17464</strain>
    </source>
</reference>
<comment type="caution">
    <text evidence="1">The sequence shown here is derived from an EMBL/GenBank/DDBJ whole genome shotgun (WGS) entry which is preliminary data.</text>
</comment>
<evidence type="ECO:0000313" key="1">
    <source>
        <dbReference type="EMBL" id="KAK7536431.1"/>
    </source>
</evidence>